<evidence type="ECO:0000313" key="6">
    <source>
        <dbReference type="Proteomes" id="UP000288197"/>
    </source>
</evidence>
<dbReference type="Pfam" id="PF13377">
    <property type="entry name" value="Peripla_BP_3"/>
    <property type="match status" value="1"/>
</dbReference>
<evidence type="ECO:0000256" key="3">
    <source>
        <dbReference type="ARBA" id="ARBA00023125"/>
    </source>
</evidence>
<dbReference type="InterPro" id="IPR028082">
    <property type="entry name" value="Peripla_BP_I"/>
</dbReference>
<dbReference type="SMART" id="SM00354">
    <property type="entry name" value="HTH_LACI"/>
    <property type="match status" value="1"/>
</dbReference>
<dbReference type="PRINTS" id="PR00036">
    <property type="entry name" value="HTHLACI"/>
</dbReference>
<dbReference type="PROSITE" id="PS00356">
    <property type="entry name" value="HTH_LACI_1"/>
    <property type="match status" value="1"/>
</dbReference>
<evidence type="ECO:0000313" key="5">
    <source>
        <dbReference type="EMBL" id="RSU01049.1"/>
    </source>
</evidence>
<keyword evidence="3" id="KW-0238">DNA-binding</keyword>
<name>A0A369ATG3_9ENTE</name>
<dbReference type="InterPro" id="IPR010982">
    <property type="entry name" value="Lambda_DNA-bd_dom_sf"/>
</dbReference>
<dbReference type="EMBL" id="NGJX01000009">
    <property type="protein sequence ID" value="RSU01049.1"/>
    <property type="molecule type" value="Genomic_DNA"/>
</dbReference>
<dbReference type="AlphaFoldDB" id="A0A369ATG3"/>
<dbReference type="PROSITE" id="PS50932">
    <property type="entry name" value="HTH_LACI_2"/>
    <property type="match status" value="1"/>
</dbReference>
<dbReference type="Proteomes" id="UP000288197">
    <property type="component" value="Unassembled WGS sequence"/>
</dbReference>
<dbReference type="RefSeq" id="WP_086342315.1">
    <property type="nucleotide sequence ID" value="NZ_CP081459.1"/>
</dbReference>
<dbReference type="GO" id="GO:0003700">
    <property type="term" value="F:DNA-binding transcription factor activity"/>
    <property type="evidence" value="ECO:0007669"/>
    <property type="project" value="TreeGrafter"/>
</dbReference>
<dbReference type="InterPro" id="IPR001387">
    <property type="entry name" value="Cro/C1-type_HTH"/>
</dbReference>
<evidence type="ECO:0000256" key="2">
    <source>
        <dbReference type="ARBA" id="ARBA00023015"/>
    </source>
</evidence>
<dbReference type="InterPro" id="IPR000843">
    <property type="entry name" value="HTH_LacI"/>
</dbReference>
<dbReference type="GO" id="GO:0000976">
    <property type="term" value="F:transcription cis-regulatory region binding"/>
    <property type="evidence" value="ECO:0007669"/>
    <property type="project" value="TreeGrafter"/>
</dbReference>
<dbReference type="PROSITE" id="PS50943">
    <property type="entry name" value="HTH_CROC1"/>
    <property type="match status" value="1"/>
</dbReference>
<dbReference type="Gene3D" id="1.10.260.40">
    <property type="entry name" value="lambda repressor-like DNA-binding domains"/>
    <property type="match status" value="1"/>
</dbReference>
<accession>A0A369ATG3</accession>
<keyword evidence="1" id="KW-0678">Repressor</keyword>
<protein>
    <submittedName>
        <fullName evidence="5">LacI family transcriptional regulator</fullName>
    </submittedName>
</protein>
<keyword evidence="4" id="KW-0804">Transcription</keyword>
<dbReference type="PANTHER" id="PTHR30146:SF148">
    <property type="entry name" value="HTH-TYPE TRANSCRIPTIONAL REPRESSOR PURR-RELATED"/>
    <property type="match status" value="1"/>
</dbReference>
<proteinExistence type="predicted"/>
<dbReference type="GeneID" id="63146910"/>
<reference evidence="5 6" key="1">
    <citation type="submission" date="2017-05" db="EMBL/GenBank/DDBJ databases">
        <title>Vagococcus spp. assemblies.</title>
        <authorList>
            <person name="Gulvik C.A."/>
        </authorList>
    </citation>
    <scope>NUCLEOTIDE SEQUENCE [LARGE SCALE GENOMIC DNA]</scope>
    <source>
        <strain evidence="5 6">NCFB 2497</strain>
    </source>
</reference>
<evidence type="ECO:0000256" key="1">
    <source>
        <dbReference type="ARBA" id="ARBA00022491"/>
    </source>
</evidence>
<comment type="caution">
    <text evidence="5">The sequence shown here is derived from an EMBL/GenBank/DDBJ whole genome shotgun (WGS) entry which is preliminary data.</text>
</comment>
<keyword evidence="6" id="KW-1185">Reference proteome</keyword>
<dbReference type="PANTHER" id="PTHR30146">
    <property type="entry name" value="LACI-RELATED TRANSCRIPTIONAL REPRESSOR"/>
    <property type="match status" value="1"/>
</dbReference>
<organism evidence="5 6">
    <name type="scientific">Vagococcus fluvialis</name>
    <dbReference type="NCBI Taxonomy" id="2738"/>
    <lineage>
        <taxon>Bacteria</taxon>
        <taxon>Bacillati</taxon>
        <taxon>Bacillota</taxon>
        <taxon>Bacilli</taxon>
        <taxon>Lactobacillales</taxon>
        <taxon>Enterococcaceae</taxon>
        <taxon>Vagococcus</taxon>
    </lineage>
</organism>
<keyword evidence="2" id="KW-0805">Transcription regulation</keyword>
<dbReference type="OrthoDB" id="9775106at2"/>
<dbReference type="CDD" id="cd19976">
    <property type="entry name" value="PBP1_DegA_Like"/>
    <property type="match status" value="1"/>
</dbReference>
<evidence type="ECO:0000256" key="4">
    <source>
        <dbReference type="ARBA" id="ARBA00023163"/>
    </source>
</evidence>
<dbReference type="Gene3D" id="3.40.50.2300">
    <property type="match status" value="2"/>
</dbReference>
<dbReference type="SUPFAM" id="SSF53822">
    <property type="entry name" value="Periplasmic binding protein-like I"/>
    <property type="match status" value="1"/>
</dbReference>
<dbReference type="NCBIfam" id="NF047341">
    <property type="entry name" value="lactose_RbsR"/>
    <property type="match status" value="1"/>
</dbReference>
<dbReference type="CDD" id="cd01392">
    <property type="entry name" value="HTH_LacI"/>
    <property type="match status" value="1"/>
</dbReference>
<sequence>MGKKVTIKDVAKASGVSIATVSQILNGNTKNFSPKTIDKVQKIKDEMNYEADYFARRMVMKESKTIGVMVPDITNPFFSTLVKGIEDVLYKENFITMLCNVDRDDTKESIALEELSRRGVDGFIIASSAISTEAIDKLLRKKKHPFIILDQKSFEDESDTIGTDDFNGGKLAGEHLKELGHKEVVVVVPSKMTVNIQNRLKGFQSIYSENVTILETSLSKEGGKKIVPRLVETKATGIFALNDELAFGLYYGLKELDKKIPEDYSIIGYDNVDMCEYVSPTLTTIAQPIYELGQQTAEMLLKRINEPTEEWHNKKLPVNIIKRFSTTHA</sequence>
<dbReference type="InterPro" id="IPR046335">
    <property type="entry name" value="LacI/GalR-like_sensor"/>
</dbReference>
<gene>
    <name evidence="5" type="ORF">CBF32_09300</name>
</gene>
<dbReference type="SUPFAM" id="SSF47413">
    <property type="entry name" value="lambda repressor-like DNA-binding domains"/>
    <property type="match status" value="1"/>
</dbReference>
<dbReference type="Pfam" id="PF00356">
    <property type="entry name" value="LacI"/>
    <property type="match status" value="1"/>
</dbReference>